<evidence type="ECO:0000313" key="3">
    <source>
        <dbReference type="Proteomes" id="UP000179242"/>
    </source>
</evidence>
<dbReference type="AlphaFoldDB" id="A0A1F4U324"/>
<dbReference type="Pfam" id="PF11104">
    <property type="entry name" value="PilM_2"/>
    <property type="match status" value="1"/>
</dbReference>
<dbReference type="EMBL" id="MEUJ01000011">
    <property type="protein sequence ID" value="OGC39267.1"/>
    <property type="molecule type" value="Genomic_DNA"/>
</dbReference>
<evidence type="ECO:0000256" key="1">
    <source>
        <dbReference type="SAM" id="Phobius"/>
    </source>
</evidence>
<dbReference type="InterPro" id="IPR005883">
    <property type="entry name" value="PilM"/>
</dbReference>
<dbReference type="Proteomes" id="UP000179242">
    <property type="component" value="Unassembled WGS sequence"/>
</dbReference>
<organism evidence="2 3">
    <name type="scientific">candidate division WOR-1 bacterium RIFOXYC2_FULL_46_14</name>
    <dbReference type="NCBI Taxonomy" id="1802587"/>
    <lineage>
        <taxon>Bacteria</taxon>
        <taxon>Bacillati</taxon>
        <taxon>Saganbacteria</taxon>
    </lineage>
</organism>
<dbReference type="PANTHER" id="PTHR32432">
    <property type="entry name" value="CELL DIVISION PROTEIN FTSA-RELATED"/>
    <property type="match status" value="1"/>
</dbReference>
<keyword evidence="1" id="KW-1133">Transmembrane helix</keyword>
<proteinExistence type="predicted"/>
<dbReference type="InterPro" id="IPR050696">
    <property type="entry name" value="FtsA/MreB"/>
</dbReference>
<gene>
    <name evidence="2" type="ORF">A2438_07055</name>
</gene>
<comment type="caution">
    <text evidence="2">The sequence shown here is derived from an EMBL/GenBank/DDBJ whole genome shotgun (WGS) entry which is preliminary data.</text>
</comment>
<dbReference type="Gene3D" id="3.30.420.40">
    <property type="match status" value="2"/>
</dbReference>
<keyword evidence="1" id="KW-0812">Transmembrane</keyword>
<dbReference type="Pfam" id="PF05137">
    <property type="entry name" value="PilN"/>
    <property type="match status" value="1"/>
</dbReference>
<evidence type="ECO:0008006" key="4">
    <source>
        <dbReference type="Google" id="ProtNLM"/>
    </source>
</evidence>
<dbReference type="CDD" id="cd24049">
    <property type="entry name" value="ASKHA_NBD_PilM"/>
    <property type="match status" value="1"/>
</dbReference>
<dbReference type="Gene3D" id="3.30.1490.300">
    <property type="match status" value="1"/>
</dbReference>
<sequence>MPNKILGIDLSPSEIKIAELEDGRLLNSFAEPVKKDGSAKELAQRLRLALSKNKIRNRSAVVSIFGPAIFYQLIELPLMPQNEVQRAIEHKAAASLPYRIEEAMLGYYRLASSGPAAKQNFFVVSISKKELGRIFEIFDLAGIGVKEIFPASVALLNVLKQKAPTCVVVNFGPASTFVALAKNNSIVFARSINLGGEALVHSLIGAVATAGGRIEIDEAQARKIKDEFGIPVDMEEYGKRTNYPASEVLSLMRPVLEKLGAEILRTFEYYRQQTGDETEFKKVYMTGPEAKIKNLVDYFNGMLSLEIELLTYTGESAAIAPADIRLSLMPSDRRYPLITLAKKILNVWVVSAAVLFLMVWVFFAYSSYNVKIKKELSHLQHELRLKGINVEKPSAAEDVVSNLIKEFGAEDNFLDLLKQGQALVPESVYYDSIKYNKKARELRIGGVVLKGAKDSAISAFMKKLHETGYFVSIDLLSLDEEDKYTEPVYHFNIKAVFYGEKKQ</sequence>
<feature type="transmembrane region" description="Helical" evidence="1">
    <location>
        <begin position="345"/>
        <end position="365"/>
    </location>
</feature>
<dbReference type="PANTHER" id="PTHR32432:SF3">
    <property type="entry name" value="ETHANOLAMINE UTILIZATION PROTEIN EUTJ"/>
    <property type="match status" value="1"/>
</dbReference>
<reference evidence="2 3" key="1">
    <citation type="journal article" date="2016" name="Nat. Commun.">
        <title>Thousands of microbial genomes shed light on interconnected biogeochemical processes in an aquifer system.</title>
        <authorList>
            <person name="Anantharaman K."/>
            <person name="Brown C.T."/>
            <person name="Hug L.A."/>
            <person name="Sharon I."/>
            <person name="Castelle C.J."/>
            <person name="Probst A.J."/>
            <person name="Thomas B.C."/>
            <person name="Singh A."/>
            <person name="Wilkins M.J."/>
            <person name="Karaoz U."/>
            <person name="Brodie E.L."/>
            <person name="Williams K.H."/>
            <person name="Hubbard S.S."/>
            <person name="Banfield J.F."/>
        </authorList>
    </citation>
    <scope>NUCLEOTIDE SEQUENCE [LARGE SCALE GENOMIC DNA]</scope>
</reference>
<dbReference type="InterPro" id="IPR007813">
    <property type="entry name" value="PilN"/>
</dbReference>
<name>A0A1F4U324_UNCSA</name>
<evidence type="ECO:0000313" key="2">
    <source>
        <dbReference type="EMBL" id="OGC39267.1"/>
    </source>
</evidence>
<accession>A0A1F4U324</accession>
<dbReference type="SUPFAM" id="SSF53067">
    <property type="entry name" value="Actin-like ATPase domain"/>
    <property type="match status" value="2"/>
</dbReference>
<dbReference type="InterPro" id="IPR043129">
    <property type="entry name" value="ATPase_NBD"/>
</dbReference>
<protein>
    <recommendedName>
        <fullName evidence="4">SHS2 domain-containing protein</fullName>
    </recommendedName>
</protein>
<keyword evidence="1" id="KW-0472">Membrane</keyword>